<comment type="caution">
    <text evidence="2">The sequence shown here is derived from an EMBL/GenBank/DDBJ whole genome shotgun (WGS) entry which is preliminary data.</text>
</comment>
<keyword evidence="3" id="KW-1185">Reference proteome</keyword>
<evidence type="ECO:0000313" key="2">
    <source>
        <dbReference type="EMBL" id="KAD2393311.1"/>
    </source>
</evidence>
<name>A0A5N6LN23_9ASTR</name>
<evidence type="ECO:0000256" key="1">
    <source>
        <dbReference type="SAM" id="Phobius"/>
    </source>
</evidence>
<keyword evidence="1" id="KW-0812">Transmembrane</keyword>
<dbReference type="AlphaFoldDB" id="A0A5N6LN23"/>
<gene>
    <name evidence="2" type="ORF">E3N88_40288</name>
</gene>
<protein>
    <submittedName>
        <fullName evidence="2">Uncharacterized protein</fullName>
    </submittedName>
</protein>
<evidence type="ECO:0000313" key="3">
    <source>
        <dbReference type="Proteomes" id="UP000326396"/>
    </source>
</evidence>
<organism evidence="2 3">
    <name type="scientific">Mikania micrantha</name>
    <name type="common">bitter vine</name>
    <dbReference type="NCBI Taxonomy" id="192012"/>
    <lineage>
        <taxon>Eukaryota</taxon>
        <taxon>Viridiplantae</taxon>
        <taxon>Streptophyta</taxon>
        <taxon>Embryophyta</taxon>
        <taxon>Tracheophyta</taxon>
        <taxon>Spermatophyta</taxon>
        <taxon>Magnoliopsida</taxon>
        <taxon>eudicotyledons</taxon>
        <taxon>Gunneridae</taxon>
        <taxon>Pentapetalae</taxon>
        <taxon>asterids</taxon>
        <taxon>campanulids</taxon>
        <taxon>Asterales</taxon>
        <taxon>Asteraceae</taxon>
        <taxon>Asteroideae</taxon>
        <taxon>Heliantheae alliance</taxon>
        <taxon>Eupatorieae</taxon>
        <taxon>Mikania</taxon>
    </lineage>
</organism>
<proteinExistence type="predicted"/>
<dbReference type="EMBL" id="SZYD01000019">
    <property type="protein sequence ID" value="KAD2393311.1"/>
    <property type="molecule type" value="Genomic_DNA"/>
</dbReference>
<feature type="transmembrane region" description="Helical" evidence="1">
    <location>
        <begin position="20"/>
        <end position="38"/>
    </location>
</feature>
<keyword evidence="1" id="KW-0472">Membrane</keyword>
<reference evidence="2 3" key="1">
    <citation type="submission" date="2019-05" db="EMBL/GenBank/DDBJ databases">
        <title>Mikania micrantha, genome provides insights into the molecular mechanism of rapid growth.</title>
        <authorList>
            <person name="Liu B."/>
        </authorList>
    </citation>
    <scope>NUCLEOTIDE SEQUENCE [LARGE SCALE GENOMIC DNA]</scope>
    <source>
        <strain evidence="2">NLD-2019</strain>
        <tissue evidence="2">Leaf</tissue>
    </source>
</reference>
<sequence>MKDEKQEIARGNEKGKTITIIMSHVHTPYAIFFIIAFAHKLVITNCMGGFGEGQIPTSIQAPVLGQTTTMVDAINAGKALHMSTQKSPSQSTSIPVTNDNGCTKQLNVTGDVDIIDDGVVAVASGEEVEVQILLQITHNTHGLLPRNIYNIGEIPTIHHSGHLGLLKDNDPALLHTQPCSGPIQITQKEHELLDHDPTNPLQPPHIH</sequence>
<dbReference type="Proteomes" id="UP000326396">
    <property type="component" value="Linkage Group LG9"/>
</dbReference>
<keyword evidence="1" id="KW-1133">Transmembrane helix</keyword>
<accession>A0A5N6LN23</accession>